<evidence type="ECO:0000256" key="9">
    <source>
        <dbReference type="ARBA" id="ARBA00022989"/>
    </source>
</evidence>
<dbReference type="InterPro" id="IPR003445">
    <property type="entry name" value="Cat_transpt"/>
</dbReference>
<dbReference type="InterPro" id="IPR004772">
    <property type="entry name" value="TrkH"/>
</dbReference>
<keyword evidence="11 13" id="KW-0472">Membrane</keyword>
<evidence type="ECO:0000256" key="13">
    <source>
        <dbReference type="SAM" id="Phobius"/>
    </source>
</evidence>
<evidence type="ECO:0000256" key="5">
    <source>
        <dbReference type="ARBA" id="ARBA00022519"/>
    </source>
</evidence>
<feature type="transmembrane region" description="Helical" evidence="13">
    <location>
        <begin position="7"/>
        <end position="31"/>
    </location>
</feature>
<name>A0A974WHK1_9BACT</name>
<keyword evidence="9 13" id="KW-1133">Transmembrane helix</keyword>
<evidence type="ECO:0000256" key="6">
    <source>
        <dbReference type="ARBA" id="ARBA00022538"/>
    </source>
</evidence>
<keyword evidence="6" id="KW-0633">Potassium transport</keyword>
<feature type="transmembrane region" description="Helical" evidence="13">
    <location>
        <begin position="185"/>
        <end position="208"/>
    </location>
</feature>
<feature type="binding site" evidence="12">
    <location>
        <position position="112"/>
    </location>
    <ligand>
        <name>K(+)</name>
        <dbReference type="ChEBI" id="CHEBI:29103"/>
    </ligand>
</feature>
<feature type="transmembrane region" description="Helical" evidence="13">
    <location>
        <begin position="327"/>
        <end position="352"/>
    </location>
</feature>
<dbReference type="Proteomes" id="UP000662783">
    <property type="component" value="Chromosome"/>
</dbReference>
<reference evidence="14" key="1">
    <citation type="submission" date="2021-02" db="EMBL/GenBank/DDBJ databases">
        <title>Fulvivirga sp. S481 isolated from sea water.</title>
        <authorList>
            <person name="Bae S.S."/>
            <person name="Baek K."/>
        </authorList>
    </citation>
    <scope>NUCLEOTIDE SEQUENCE</scope>
    <source>
        <strain evidence="14">S481</strain>
    </source>
</reference>
<dbReference type="GO" id="GO:0015379">
    <property type="term" value="F:potassium:chloride symporter activity"/>
    <property type="evidence" value="ECO:0007669"/>
    <property type="project" value="InterPro"/>
</dbReference>
<comment type="similarity">
    <text evidence="2">Belongs to the TrkH potassium transport family.</text>
</comment>
<keyword evidence="15" id="KW-1185">Reference proteome</keyword>
<dbReference type="GO" id="GO:0005886">
    <property type="term" value="C:plasma membrane"/>
    <property type="evidence" value="ECO:0007669"/>
    <property type="project" value="UniProtKB-SubCell"/>
</dbReference>
<keyword evidence="12" id="KW-0479">Metal-binding</keyword>
<feature type="binding site" evidence="12">
    <location>
        <position position="316"/>
    </location>
    <ligand>
        <name>K(+)</name>
        <dbReference type="ChEBI" id="CHEBI:29103"/>
    </ligand>
</feature>
<evidence type="ECO:0000256" key="11">
    <source>
        <dbReference type="ARBA" id="ARBA00023136"/>
    </source>
</evidence>
<keyword evidence="7 13" id="KW-0812">Transmembrane</keyword>
<dbReference type="GO" id="GO:0046872">
    <property type="term" value="F:metal ion binding"/>
    <property type="evidence" value="ECO:0007669"/>
    <property type="project" value="UniProtKB-KW"/>
</dbReference>
<evidence type="ECO:0000256" key="7">
    <source>
        <dbReference type="ARBA" id="ARBA00022692"/>
    </source>
</evidence>
<evidence type="ECO:0000256" key="10">
    <source>
        <dbReference type="ARBA" id="ARBA00023065"/>
    </source>
</evidence>
<feature type="transmembrane region" description="Helical" evidence="13">
    <location>
        <begin position="272"/>
        <end position="292"/>
    </location>
</feature>
<dbReference type="PANTHER" id="PTHR32024">
    <property type="entry name" value="TRK SYSTEM POTASSIUM UPTAKE PROTEIN TRKG-RELATED"/>
    <property type="match status" value="1"/>
</dbReference>
<dbReference type="KEGG" id="fuv:JR347_05345"/>
<feature type="binding site" evidence="12">
    <location>
        <position position="221"/>
    </location>
    <ligand>
        <name>K(+)</name>
        <dbReference type="ChEBI" id="CHEBI:29103"/>
    </ligand>
</feature>
<organism evidence="14 15">
    <name type="scientific">Fulvivirga lutea</name>
    <dbReference type="NCBI Taxonomy" id="2810512"/>
    <lineage>
        <taxon>Bacteria</taxon>
        <taxon>Pseudomonadati</taxon>
        <taxon>Bacteroidota</taxon>
        <taxon>Cytophagia</taxon>
        <taxon>Cytophagales</taxon>
        <taxon>Fulvivirgaceae</taxon>
        <taxon>Fulvivirga</taxon>
    </lineage>
</organism>
<feature type="binding site" evidence="12">
    <location>
        <position position="317"/>
    </location>
    <ligand>
        <name>K(+)</name>
        <dbReference type="ChEBI" id="CHEBI:29103"/>
    </ligand>
</feature>
<accession>A0A974WHK1</accession>
<evidence type="ECO:0000256" key="2">
    <source>
        <dbReference type="ARBA" id="ARBA00009137"/>
    </source>
</evidence>
<evidence type="ECO:0000256" key="8">
    <source>
        <dbReference type="ARBA" id="ARBA00022958"/>
    </source>
</evidence>
<feature type="transmembrane region" description="Helical" evidence="13">
    <location>
        <begin position="456"/>
        <end position="476"/>
    </location>
</feature>
<keyword evidence="10" id="KW-0406">Ion transport</keyword>
<dbReference type="PIRSF" id="PIRSF006247">
    <property type="entry name" value="TrkH"/>
    <property type="match status" value="1"/>
</dbReference>
<feature type="transmembrane region" description="Helical" evidence="13">
    <location>
        <begin position="70"/>
        <end position="92"/>
    </location>
</feature>
<dbReference type="AlphaFoldDB" id="A0A974WHK1"/>
<evidence type="ECO:0000256" key="12">
    <source>
        <dbReference type="PIRSR" id="PIRSR006247-1"/>
    </source>
</evidence>
<dbReference type="EMBL" id="CP070608">
    <property type="protein sequence ID" value="QSE98506.1"/>
    <property type="molecule type" value="Genomic_DNA"/>
</dbReference>
<evidence type="ECO:0000256" key="3">
    <source>
        <dbReference type="ARBA" id="ARBA00022448"/>
    </source>
</evidence>
<evidence type="ECO:0000313" key="14">
    <source>
        <dbReference type="EMBL" id="QSE98506.1"/>
    </source>
</evidence>
<dbReference type="PANTHER" id="PTHR32024:SF2">
    <property type="entry name" value="TRK SYSTEM POTASSIUM UPTAKE PROTEIN TRKG-RELATED"/>
    <property type="match status" value="1"/>
</dbReference>
<proteinExistence type="inferred from homology"/>
<keyword evidence="4" id="KW-1003">Cell membrane</keyword>
<feature type="binding site" evidence="12">
    <location>
        <position position="433"/>
    </location>
    <ligand>
        <name>K(+)</name>
        <dbReference type="ChEBI" id="CHEBI:29103"/>
    </ligand>
</feature>
<evidence type="ECO:0000313" key="15">
    <source>
        <dbReference type="Proteomes" id="UP000662783"/>
    </source>
</evidence>
<dbReference type="Pfam" id="PF02386">
    <property type="entry name" value="TrkH"/>
    <property type="match status" value="2"/>
</dbReference>
<comment type="subcellular location">
    <subcellularLocation>
        <location evidence="1">Cell inner membrane</location>
        <topology evidence="1">Multi-pass membrane protein</topology>
    </subcellularLocation>
</comment>
<gene>
    <name evidence="14" type="ORF">JR347_05345</name>
</gene>
<evidence type="ECO:0000256" key="1">
    <source>
        <dbReference type="ARBA" id="ARBA00004429"/>
    </source>
</evidence>
<feature type="transmembrane region" description="Helical" evidence="13">
    <location>
        <begin position="37"/>
        <end position="58"/>
    </location>
</feature>
<evidence type="ECO:0000256" key="4">
    <source>
        <dbReference type="ARBA" id="ARBA00022475"/>
    </source>
</evidence>
<feature type="transmembrane region" description="Helical" evidence="13">
    <location>
        <begin position="137"/>
        <end position="164"/>
    </location>
</feature>
<dbReference type="RefSeq" id="WP_205723020.1">
    <property type="nucleotide sequence ID" value="NZ_CP070608.1"/>
</dbReference>
<protein>
    <submittedName>
        <fullName evidence="14">TrkH family potassium uptake protein</fullName>
    </submittedName>
</protein>
<keyword evidence="5" id="KW-0997">Cell inner membrane</keyword>
<keyword evidence="8 12" id="KW-0630">Potassium</keyword>
<feature type="binding site" evidence="12">
    <location>
        <position position="113"/>
    </location>
    <ligand>
        <name>K(+)</name>
        <dbReference type="ChEBI" id="CHEBI:29103"/>
    </ligand>
</feature>
<feature type="transmembrane region" description="Helical" evidence="13">
    <location>
        <begin position="237"/>
        <end position="260"/>
    </location>
</feature>
<sequence>MRFNYKLITSFTGMLLVINGVFMLLCLPFSIYYDEPIYSLGLSGLITAVFGSTIWYLTRNNESRELKKKDGYLIVVLGWLSMSVFGSLPYLISGSIPDFTNAFFETISGYTTTGASILTDIEAVDKGILFWRSLTQWIGGMGIIVLVVAILPILGIGGMQLFIAEAPGISPDKMKPRIKDVAKRLWFIYLGLTLSEMVLLMFGGMSFYDAINHSLTTMATGGFSTKNASIAYYDSAYIQYVIILFMFLAGTNFTITYYGFKGKFTKVWSNEEFRNYFTIVIALSVCIAFFVFSDQWEGFEKSFRDSLFQVVSIVTTTGYVTADYTAWAPFLTVIFFLLMFLGASAGSTAGGIKVIRHTLLFKNSFLEMKRQLHPSAVIPVRLNGKAVNRDITYNVLAFVMIYLLIFGSGVFLISFTGVDFNTALGAVATSLGNIGPGLGSVGPVYNFAHISDFGKWLLSFLMLLGRLELFTVLMLFNPSFWKKY</sequence>
<feature type="transmembrane region" description="Helical" evidence="13">
    <location>
        <begin position="391"/>
        <end position="415"/>
    </location>
</feature>
<keyword evidence="3" id="KW-0813">Transport</keyword>